<evidence type="ECO:0000256" key="1">
    <source>
        <dbReference type="SAM" id="MobiDB-lite"/>
    </source>
</evidence>
<feature type="compositionally biased region" description="Basic and acidic residues" evidence="1">
    <location>
        <begin position="31"/>
        <end position="60"/>
    </location>
</feature>
<evidence type="ECO:0008006" key="5">
    <source>
        <dbReference type="Google" id="ProtNLM"/>
    </source>
</evidence>
<dbReference type="RefSeq" id="WP_382204334.1">
    <property type="nucleotide sequence ID" value="NZ_JBHTCA010000003.1"/>
</dbReference>
<feature type="signal peptide" evidence="2">
    <location>
        <begin position="1"/>
        <end position="22"/>
    </location>
</feature>
<evidence type="ECO:0000313" key="4">
    <source>
        <dbReference type="Proteomes" id="UP001596501"/>
    </source>
</evidence>
<evidence type="ECO:0000256" key="2">
    <source>
        <dbReference type="SAM" id="SignalP"/>
    </source>
</evidence>
<proteinExistence type="predicted"/>
<dbReference type="EMBL" id="JBHTCA010000003">
    <property type="protein sequence ID" value="MFC7408248.1"/>
    <property type="molecule type" value="Genomic_DNA"/>
</dbReference>
<gene>
    <name evidence="3" type="ORF">ACFQPB_05195</name>
</gene>
<name>A0ABW2QLR4_9BURK</name>
<protein>
    <recommendedName>
        <fullName evidence="5">DUF2782 domain-containing protein</fullName>
    </recommendedName>
</protein>
<feature type="region of interest" description="Disordered" evidence="1">
    <location>
        <begin position="24"/>
        <end position="101"/>
    </location>
</feature>
<dbReference type="Proteomes" id="UP001596501">
    <property type="component" value="Unassembled WGS sequence"/>
</dbReference>
<accession>A0ABW2QLR4</accession>
<sequence>MRRISCLAPTLLLLSLGSAAFAQTATPPKVVEQRTERIQHKDAGSQIDELRVGGETRRIDVTTQTDVPAYQVTPPSANEAPASGGQRTGSGGKTSWRMFNF</sequence>
<comment type="caution">
    <text evidence="3">The sequence shown here is derived from an EMBL/GenBank/DDBJ whole genome shotgun (WGS) entry which is preliminary data.</text>
</comment>
<organism evidence="3 4">
    <name type="scientific">Hydrogenophaga atypica</name>
    <dbReference type="NCBI Taxonomy" id="249409"/>
    <lineage>
        <taxon>Bacteria</taxon>
        <taxon>Pseudomonadati</taxon>
        <taxon>Pseudomonadota</taxon>
        <taxon>Betaproteobacteria</taxon>
        <taxon>Burkholderiales</taxon>
        <taxon>Comamonadaceae</taxon>
        <taxon>Hydrogenophaga</taxon>
    </lineage>
</organism>
<reference evidence="4" key="1">
    <citation type="journal article" date="2019" name="Int. J. Syst. Evol. Microbiol.">
        <title>The Global Catalogue of Microorganisms (GCM) 10K type strain sequencing project: providing services to taxonomists for standard genome sequencing and annotation.</title>
        <authorList>
            <consortium name="The Broad Institute Genomics Platform"/>
            <consortium name="The Broad Institute Genome Sequencing Center for Infectious Disease"/>
            <person name="Wu L."/>
            <person name="Ma J."/>
        </authorList>
    </citation>
    <scope>NUCLEOTIDE SEQUENCE [LARGE SCALE GENOMIC DNA]</scope>
    <source>
        <strain evidence="4">CGMCC 1.12371</strain>
    </source>
</reference>
<evidence type="ECO:0000313" key="3">
    <source>
        <dbReference type="EMBL" id="MFC7408248.1"/>
    </source>
</evidence>
<feature type="chain" id="PRO_5045418383" description="DUF2782 domain-containing protein" evidence="2">
    <location>
        <begin position="23"/>
        <end position="101"/>
    </location>
</feature>
<keyword evidence="2" id="KW-0732">Signal</keyword>
<keyword evidence="4" id="KW-1185">Reference proteome</keyword>